<evidence type="ECO:0000256" key="4">
    <source>
        <dbReference type="ARBA" id="ARBA00011738"/>
    </source>
</evidence>
<accession>A0A1G5DWU9</accession>
<dbReference type="EMBL" id="FMUX01000005">
    <property type="protein sequence ID" value="SCY18970.1"/>
    <property type="molecule type" value="Genomic_DNA"/>
</dbReference>
<proteinExistence type="predicted"/>
<comment type="catalytic activity">
    <reaction evidence="1">
        <text>a 2'-deoxyribonucleoside 5'-phosphate + H2O = a 2'-deoxyribonucleoside + phosphate</text>
        <dbReference type="Rhea" id="RHEA:36167"/>
        <dbReference type="ChEBI" id="CHEBI:15377"/>
        <dbReference type="ChEBI" id="CHEBI:18274"/>
        <dbReference type="ChEBI" id="CHEBI:43474"/>
        <dbReference type="ChEBI" id="CHEBI:65317"/>
        <dbReference type="EC" id="3.1.3.89"/>
    </reaction>
</comment>
<comment type="cofactor">
    <cofactor evidence="3">
        <name>Co(2+)</name>
        <dbReference type="ChEBI" id="CHEBI:48828"/>
    </cofactor>
</comment>
<dbReference type="Gene3D" id="1.10.3210.10">
    <property type="entry name" value="Hypothetical protein af1432"/>
    <property type="match status" value="1"/>
</dbReference>
<dbReference type="InterPro" id="IPR006674">
    <property type="entry name" value="HD_domain"/>
</dbReference>
<evidence type="ECO:0000259" key="8">
    <source>
        <dbReference type="SMART" id="SM00471"/>
    </source>
</evidence>
<evidence type="ECO:0000313" key="9">
    <source>
        <dbReference type="EMBL" id="SCY18970.1"/>
    </source>
</evidence>
<evidence type="ECO:0000256" key="7">
    <source>
        <dbReference type="ARBA" id="ARBA00022801"/>
    </source>
</evidence>
<evidence type="ECO:0000256" key="5">
    <source>
        <dbReference type="ARBA" id="ARBA00012964"/>
    </source>
</evidence>
<name>A0A1G5DWU9_9BACT</name>
<evidence type="ECO:0000256" key="1">
    <source>
        <dbReference type="ARBA" id="ARBA00001638"/>
    </source>
</evidence>
<dbReference type="Pfam" id="PF13023">
    <property type="entry name" value="HD_3"/>
    <property type="match status" value="1"/>
</dbReference>
<dbReference type="STRING" id="419481.SAMN05216233_10531"/>
<dbReference type="AlphaFoldDB" id="A0A1G5DWU9"/>
<gene>
    <name evidence="9" type="ORF">SAMN05216233_10531</name>
</gene>
<evidence type="ECO:0000313" key="10">
    <source>
        <dbReference type="Proteomes" id="UP000198870"/>
    </source>
</evidence>
<feature type="domain" description="HD/PDEase" evidence="8">
    <location>
        <begin position="31"/>
        <end position="147"/>
    </location>
</feature>
<dbReference type="GO" id="GO:0046872">
    <property type="term" value="F:metal ion binding"/>
    <property type="evidence" value="ECO:0007669"/>
    <property type="project" value="UniProtKB-KW"/>
</dbReference>
<evidence type="ECO:0000256" key="2">
    <source>
        <dbReference type="ARBA" id="ARBA00001936"/>
    </source>
</evidence>
<keyword evidence="7 9" id="KW-0378">Hydrolase</keyword>
<dbReference type="SUPFAM" id="SSF109604">
    <property type="entry name" value="HD-domain/PDEase-like"/>
    <property type="match status" value="1"/>
</dbReference>
<dbReference type="InterPro" id="IPR003607">
    <property type="entry name" value="HD/PDEase_dom"/>
</dbReference>
<dbReference type="EC" id="3.1.3.89" evidence="5"/>
<dbReference type="SMART" id="SM00471">
    <property type="entry name" value="HDc"/>
    <property type="match status" value="1"/>
</dbReference>
<keyword evidence="10" id="KW-1185">Reference proteome</keyword>
<dbReference type="GO" id="GO:0002953">
    <property type="term" value="F:5'-deoxynucleotidase activity"/>
    <property type="evidence" value="ECO:0007669"/>
    <property type="project" value="UniProtKB-EC"/>
</dbReference>
<dbReference type="Proteomes" id="UP000198870">
    <property type="component" value="Unassembled WGS sequence"/>
</dbReference>
<dbReference type="PANTHER" id="PTHR11845">
    <property type="entry name" value="5'-DEOXYNUCLEOTIDASE HDDC2"/>
    <property type="match status" value="1"/>
</dbReference>
<evidence type="ECO:0000256" key="3">
    <source>
        <dbReference type="ARBA" id="ARBA00001941"/>
    </source>
</evidence>
<reference evidence="9 10" key="1">
    <citation type="submission" date="2016-10" db="EMBL/GenBank/DDBJ databases">
        <authorList>
            <person name="de Groot N.N."/>
        </authorList>
    </citation>
    <scope>NUCLEOTIDE SEQUENCE [LARGE SCALE GENOMIC DNA]</scope>
    <source>
        <strain evidence="9 10">AA1</strain>
    </source>
</reference>
<sequence length="193" mass="21749">MIPMNSLTDFILELDALKLVNRRTYIAGGERLENSAEHSWHLAMACWLFATHLKRDVSMEKLIKLALIHDLGEIDPGDTFLYDTARSSAPARERECVTRLAGHKGNAIRDLSALWDEQELGQSGEAALLKVVDRLLPFLHNLTSRGQAWKDHGISKSQVLEAHAFIENAEPDIYAWFLENLETAVSNGWLKNT</sequence>
<comment type="subunit">
    <text evidence="4">Homodimer.</text>
</comment>
<organism evidence="9 10">
    <name type="scientific">Desulfoluna spongiiphila</name>
    <dbReference type="NCBI Taxonomy" id="419481"/>
    <lineage>
        <taxon>Bacteria</taxon>
        <taxon>Pseudomonadati</taxon>
        <taxon>Thermodesulfobacteriota</taxon>
        <taxon>Desulfobacteria</taxon>
        <taxon>Desulfobacterales</taxon>
        <taxon>Desulfolunaceae</taxon>
        <taxon>Desulfoluna</taxon>
    </lineage>
</organism>
<dbReference type="PANTHER" id="PTHR11845:SF13">
    <property type="entry name" value="5'-DEOXYNUCLEOTIDASE HDDC2"/>
    <property type="match status" value="1"/>
</dbReference>
<dbReference type="GO" id="GO:0005737">
    <property type="term" value="C:cytoplasm"/>
    <property type="evidence" value="ECO:0007669"/>
    <property type="project" value="TreeGrafter"/>
</dbReference>
<protein>
    <recommendedName>
        <fullName evidence="5">5'-deoxynucleotidase</fullName>
        <ecNumber evidence="5">3.1.3.89</ecNumber>
    </recommendedName>
</protein>
<dbReference type="InterPro" id="IPR039356">
    <property type="entry name" value="YfbR/HDDC2"/>
</dbReference>
<keyword evidence="6" id="KW-0479">Metal-binding</keyword>
<dbReference type="OrthoDB" id="9796032at2"/>
<evidence type="ECO:0000256" key="6">
    <source>
        <dbReference type="ARBA" id="ARBA00022723"/>
    </source>
</evidence>
<comment type="cofactor">
    <cofactor evidence="2">
        <name>Mn(2+)</name>
        <dbReference type="ChEBI" id="CHEBI:29035"/>
    </cofactor>
</comment>